<evidence type="ECO:0000313" key="6">
    <source>
        <dbReference type="Proteomes" id="UP000695022"/>
    </source>
</evidence>
<dbReference type="Gene3D" id="2.40.30.110">
    <property type="entry name" value="Aminomethyltransferase beta-barrel domains"/>
    <property type="match status" value="1"/>
</dbReference>
<dbReference type="Gene3D" id="3.30.9.10">
    <property type="entry name" value="D-Amino Acid Oxidase, subunit A, domain 2"/>
    <property type="match status" value="1"/>
</dbReference>
<dbReference type="Gene3D" id="3.30.70.1400">
    <property type="entry name" value="Aminomethyltransferase beta-barrel domains"/>
    <property type="match status" value="1"/>
</dbReference>
<comment type="similarity">
    <text evidence="1">Belongs to the GcvT family.</text>
</comment>
<feature type="domain" description="Aminomethyltransferase C-terminal" evidence="4">
    <location>
        <begin position="780"/>
        <end position="856"/>
    </location>
</feature>
<dbReference type="RefSeq" id="XP_014680734.1">
    <property type="nucleotide sequence ID" value="XM_014825248.1"/>
</dbReference>
<dbReference type="PANTHER" id="PTHR43757:SF2">
    <property type="entry name" value="AMINOMETHYLTRANSFERASE, MITOCHONDRIAL"/>
    <property type="match status" value="1"/>
</dbReference>
<organism evidence="6 7">
    <name type="scientific">Priapulus caudatus</name>
    <name type="common">Priapulid worm</name>
    <dbReference type="NCBI Taxonomy" id="37621"/>
    <lineage>
        <taxon>Eukaryota</taxon>
        <taxon>Metazoa</taxon>
        <taxon>Ecdysozoa</taxon>
        <taxon>Scalidophora</taxon>
        <taxon>Priapulida</taxon>
        <taxon>Priapulimorpha</taxon>
        <taxon>Priapulimorphida</taxon>
        <taxon>Priapulidae</taxon>
        <taxon>Priapulus</taxon>
    </lineage>
</organism>
<dbReference type="Gene3D" id="3.30.1360.120">
    <property type="entry name" value="Probable tRNA modification gtpase trme, domain 1"/>
    <property type="match status" value="1"/>
</dbReference>
<dbReference type="GeneID" id="106820728"/>
<evidence type="ECO:0000259" key="3">
    <source>
        <dbReference type="Pfam" id="PF01571"/>
    </source>
</evidence>
<gene>
    <name evidence="7 8 9 10" type="primary">LOC106820728</name>
</gene>
<feature type="domain" description="GCVT N-terminal" evidence="3">
    <location>
        <begin position="484"/>
        <end position="760"/>
    </location>
</feature>
<dbReference type="RefSeq" id="XP_014680736.1">
    <property type="nucleotide sequence ID" value="XM_014825250.1"/>
</dbReference>
<dbReference type="SUPFAM" id="SSF51905">
    <property type="entry name" value="FAD/NAD(P)-binding domain"/>
    <property type="match status" value="1"/>
</dbReference>
<evidence type="ECO:0000313" key="10">
    <source>
        <dbReference type="RefSeq" id="XP_014680737.1"/>
    </source>
</evidence>
<accession>A0ABM1F8G3</accession>
<dbReference type="InterPro" id="IPR036188">
    <property type="entry name" value="FAD/NAD-bd_sf"/>
</dbReference>
<feature type="domain" description="FAD dependent oxidoreductase central" evidence="5">
    <location>
        <begin position="425"/>
        <end position="478"/>
    </location>
</feature>
<sequence>MRLSRVIESRTVLRKVSSELRLLNGGSCQSVEFPTNNSKRSSSELPTKPLNKSWRDSADTVIIGGGCVGASVAYHLAKAGMKDVVLLEKSELTAGSTWHAAGLTTFYHAGINLKNIHYYSLKLYGKLEEETGQAVGLHTPGSVRLAATPERMDEFRYQMQRQGWHKAEQYLVNTEQVKELVPIINTDKVLGGLFTPDDGHIDPYSLTHALAIGARKYGAEILMPAPVNALKSRPDGSWEVQTPHGSIRAQRVINACGFWARELGKLAGIDIPLVPIHHQYLVTQPISEVKQLKSEIPVVRDLDGSYYLRQEKEGLLFGPYEAPDKMRMCDDWVTNCVPKGFGMELFEPDVDRISREVNAAMDMFPCLQNAEIKNVISGPITYSPENLPLIGPYLDLPNYWEATGFGYGIVHAGGAGKFLADWIMNGEPSYDLIECDPNRHSPSWLTLNYLFDKARESYGLNNLVGYPKEERWAGRPTARTSGAYDAMIKRGAEMGFHAGWEQPHWFALPGDTAGYAPSYRRPNWFKPVCREVEGVLNSVGIIDLTPFGKLRVTGRDAAKFLIYISANFLPKVGSTTITHMLTPKGRVYAELTVTRFASDDFLCITGSGSELHDLRWMLEKRREGGYDVTIENTTDAQACLGVAGPRSREVLAELTDEDLSHEGFPFMCNRRMSVAGIPVTAIRISYTGELGWELYHSREDTLKLYEALLAAGAKHSIIDFGTYALNSMRIEKGFRGWGAEMNLDTNPLEAGLERFIKLNKKADFIGKEAVTKIKEEGLQRHLVFMTVDTEENGPDPEGNETIWLNNNVVGNTTSGSYGYQVGQSIAFAYLPVDVKPGETVQVELLGERRNAIVQSKAPILTEAARGTQ</sequence>
<evidence type="ECO:0000313" key="8">
    <source>
        <dbReference type="RefSeq" id="XP_014680735.1"/>
    </source>
</evidence>
<dbReference type="RefSeq" id="XP_014680735.1">
    <property type="nucleotide sequence ID" value="XM_014825249.1"/>
</dbReference>
<dbReference type="InterPro" id="IPR006222">
    <property type="entry name" value="GCVT_N"/>
</dbReference>
<evidence type="ECO:0000256" key="1">
    <source>
        <dbReference type="ARBA" id="ARBA00008609"/>
    </source>
</evidence>
<dbReference type="SUPFAM" id="SSF103025">
    <property type="entry name" value="Folate-binding domain"/>
    <property type="match status" value="1"/>
</dbReference>
<evidence type="ECO:0000259" key="5">
    <source>
        <dbReference type="Pfam" id="PF16350"/>
    </source>
</evidence>
<dbReference type="InterPro" id="IPR027266">
    <property type="entry name" value="TrmE/GcvT-like"/>
</dbReference>
<dbReference type="InterPro" id="IPR006076">
    <property type="entry name" value="FAD-dep_OxRdtase"/>
</dbReference>
<name>A0ABM1F8G3_PRICU</name>
<dbReference type="InterPro" id="IPR028896">
    <property type="entry name" value="GcvT/YgfZ/DmdA"/>
</dbReference>
<dbReference type="Gene3D" id="3.50.50.60">
    <property type="entry name" value="FAD/NAD(P)-binding domain"/>
    <property type="match status" value="1"/>
</dbReference>
<dbReference type="Proteomes" id="UP000695022">
    <property type="component" value="Unplaced"/>
</dbReference>
<dbReference type="SUPFAM" id="SSF54373">
    <property type="entry name" value="FAD-linked reductases, C-terminal domain"/>
    <property type="match status" value="1"/>
</dbReference>
<dbReference type="InterPro" id="IPR013977">
    <property type="entry name" value="GcvT_C"/>
</dbReference>
<dbReference type="Pfam" id="PF08669">
    <property type="entry name" value="GCV_T_C"/>
    <property type="match status" value="1"/>
</dbReference>
<evidence type="ECO:0000259" key="2">
    <source>
        <dbReference type="Pfam" id="PF01266"/>
    </source>
</evidence>
<dbReference type="Pfam" id="PF16350">
    <property type="entry name" value="FAO_M"/>
    <property type="match status" value="1"/>
</dbReference>
<evidence type="ECO:0000259" key="4">
    <source>
        <dbReference type="Pfam" id="PF08669"/>
    </source>
</evidence>
<dbReference type="PANTHER" id="PTHR43757">
    <property type="entry name" value="AMINOMETHYLTRANSFERASE"/>
    <property type="match status" value="1"/>
</dbReference>
<dbReference type="SUPFAM" id="SSF101790">
    <property type="entry name" value="Aminomethyltransferase beta-barrel domain"/>
    <property type="match status" value="1"/>
</dbReference>
<evidence type="ECO:0000313" key="7">
    <source>
        <dbReference type="RefSeq" id="XP_014680734.1"/>
    </source>
</evidence>
<dbReference type="RefSeq" id="XP_014680737.1">
    <property type="nucleotide sequence ID" value="XM_014825251.1"/>
</dbReference>
<keyword evidence="6" id="KW-1185">Reference proteome</keyword>
<dbReference type="Pfam" id="PF01571">
    <property type="entry name" value="GCV_T"/>
    <property type="match status" value="1"/>
</dbReference>
<evidence type="ECO:0000313" key="9">
    <source>
        <dbReference type="RefSeq" id="XP_014680736.1"/>
    </source>
</evidence>
<proteinExistence type="inferred from homology"/>
<dbReference type="InterPro" id="IPR032503">
    <property type="entry name" value="FAO_M"/>
</dbReference>
<feature type="domain" description="FAD dependent oxidoreductase" evidence="2">
    <location>
        <begin position="59"/>
        <end position="422"/>
    </location>
</feature>
<dbReference type="InterPro" id="IPR029043">
    <property type="entry name" value="GcvT/YgfZ_C"/>
</dbReference>
<dbReference type="Pfam" id="PF01266">
    <property type="entry name" value="DAO"/>
    <property type="match status" value="1"/>
</dbReference>
<protein>
    <submittedName>
        <fullName evidence="7 8">Dimethylglycine dehydrogenase, mitochondrial-like isoform X1</fullName>
    </submittedName>
    <submittedName>
        <fullName evidence="10">Dimethylglycine dehydrogenase, mitochondrial-like isoform X2</fullName>
    </submittedName>
</protein>
<reference evidence="7 8" key="1">
    <citation type="submission" date="2025-05" db="UniProtKB">
        <authorList>
            <consortium name="RefSeq"/>
        </authorList>
    </citation>
    <scope>IDENTIFICATION</scope>
</reference>